<dbReference type="PANTHER" id="PTHR43283">
    <property type="entry name" value="BETA-LACTAMASE-RELATED"/>
    <property type="match status" value="1"/>
</dbReference>
<dbReference type="PANTHER" id="PTHR43283:SF7">
    <property type="entry name" value="BETA-LACTAMASE-RELATED DOMAIN-CONTAINING PROTEIN"/>
    <property type="match status" value="1"/>
</dbReference>
<dbReference type="OrthoDB" id="9814204at2"/>
<dbReference type="EMBL" id="LT960611">
    <property type="protein sequence ID" value="SON48268.1"/>
    <property type="molecule type" value="Genomic_DNA"/>
</dbReference>
<evidence type="ECO:0000256" key="1">
    <source>
        <dbReference type="SAM" id="SignalP"/>
    </source>
</evidence>
<reference evidence="3 4" key="1">
    <citation type="submission" date="2017-10" db="EMBL/GenBank/DDBJ databases">
        <authorList>
            <person name="Banno H."/>
            <person name="Chua N.-H."/>
        </authorList>
    </citation>
    <scope>NUCLEOTIDE SEQUENCE [LARGE SCALE GENOMIC DNA]</scope>
    <source>
        <strain evidence="3">Vibrio tapetis CECT4600</strain>
    </source>
</reference>
<protein>
    <recommendedName>
        <fullName evidence="2">Beta-lactamase-related domain-containing protein</fullName>
    </recommendedName>
</protein>
<dbReference type="InterPro" id="IPR012338">
    <property type="entry name" value="Beta-lactam/transpept-like"/>
</dbReference>
<sequence length="430" mass="47645">MNKNLLAVLVGIGLSFGTTAAEFAPADQEFLGHSAQMTITPENWDSAEYAATSFPNAYKYTNHYHISRGLLGSEEPTLSPEVLEQGSQLDFDAIQVTDVNDSMSLNTFLRDRLKNHSMVVLKDNKIMHEHYWNNMDEHSTHLDMSVTKSFTSMLAAIAVAEGKLDMSKKVIDYLPELKNTAWESATVQEVADMRTSLTIVATPHKSWDDRMTRSQSWNGDESKAFPNGVADYMQLVKEVSAPMGSKYSYQCINTEVLGKVVEKATGENLADYLESRIWKKVGMENDAYFMSDATGFPVASGGLNATTKDLARMGKVLLNNGKNYVGEEVIPEKFIDGLLEGNDEVRSAWKKSKEAALADGWYKDQFRVLQIPGRKIIAMVGIHGQVVAMDKETGTVVAMNGGYPQTETPRMAIMIFYKALPAIFDAVNKA</sequence>
<feature type="chain" id="PRO_5014938497" description="Beta-lactamase-related domain-containing protein" evidence="1">
    <location>
        <begin position="21"/>
        <end position="430"/>
    </location>
</feature>
<gene>
    <name evidence="3" type="ORF">VTAP4600_A0289</name>
</gene>
<evidence type="ECO:0000259" key="2">
    <source>
        <dbReference type="Pfam" id="PF00144"/>
    </source>
</evidence>
<dbReference type="InterPro" id="IPR050789">
    <property type="entry name" value="Diverse_Enzym_Activities"/>
</dbReference>
<accession>A0A2N8Z8M1</accession>
<keyword evidence="4" id="KW-1185">Reference proteome</keyword>
<dbReference type="AlphaFoldDB" id="A0A2N8Z8M1"/>
<dbReference type="Pfam" id="PF00144">
    <property type="entry name" value="Beta-lactamase"/>
    <property type="match status" value="1"/>
</dbReference>
<organism evidence="3 4">
    <name type="scientific">Vibrio tapetis subsp. tapetis</name>
    <dbReference type="NCBI Taxonomy" id="1671868"/>
    <lineage>
        <taxon>Bacteria</taxon>
        <taxon>Pseudomonadati</taxon>
        <taxon>Pseudomonadota</taxon>
        <taxon>Gammaproteobacteria</taxon>
        <taxon>Vibrionales</taxon>
        <taxon>Vibrionaceae</taxon>
        <taxon>Vibrio</taxon>
    </lineage>
</organism>
<dbReference type="KEGG" id="vta:A0289"/>
<feature type="domain" description="Beta-lactamase-related" evidence="2">
    <location>
        <begin position="117"/>
        <end position="404"/>
    </location>
</feature>
<dbReference type="SUPFAM" id="SSF56601">
    <property type="entry name" value="beta-lactamase/transpeptidase-like"/>
    <property type="match status" value="1"/>
</dbReference>
<feature type="signal peptide" evidence="1">
    <location>
        <begin position="1"/>
        <end position="20"/>
    </location>
</feature>
<dbReference type="Gene3D" id="3.40.710.10">
    <property type="entry name" value="DD-peptidase/beta-lactamase superfamily"/>
    <property type="match status" value="1"/>
</dbReference>
<proteinExistence type="predicted"/>
<name>A0A2N8Z8M1_9VIBR</name>
<dbReference type="InterPro" id="IPR001466">
    <property type="entry name" value="Beta-lactam-related"/>
</dbReference>
<evidence type="ECO:0000313" key="3">
    <source>
        <dbReference type="EMBL" id="SON48268.1"/>
    </source>
</evidence>
<keyword evidence="1" id="KW-0732">Signal</keyword>
<evidence type="ECO:0000313" key="4">
    <source>
        <dbReference type="Proteomes" id="UP000235828"/>
    </source>
</evidence>
<dbReference type="Proteomes" id="UP000235828">
    <property type="component" value="Chromosome A"/>
</dbReference>